<comment type="caution">
    <text evidence="4">The sequence shown here is derived from an EMBL/GenBank/DDBJ whole genome shotgun (WGS) entry which is preliminary data.</text>
</comment>
<dbReference type="Gene3D" id="3.40.50.1820">
    <property type="entry name" value="alpha/beta hydrolase"/>
    <property type="match status" value="1"/>
</dbReference>
<dbReference type="Pfam" id="PF12146">
    <property type="entry name" value="Hydrolase_4"/>
    <property type="match status" value="1"/>
</dbReference>
<keyword evidence="4" id="KW-0378">Hydrolase</keyword>
<dbReference type="PIRSF" id="PIRSF017388">
    <property type="entry name" value="Esterase_lipase"/>
    <property type="match status" value="1"/>
</dbReference>
<feature type="binding site" evidence="2">
    <location>
        <position position="79"/>
    </location>
    <ligand>
        <name>substrate</name>
    </ligand>
</feature>
<keyword evidence="5" id="KW-1185">Reference proteome</keyword>
<evidence type="ECO:0000256" key="1">
    <source>
        <dbReference type="PIRSR" id="PIRSR017388-1"/>
    </source>
</evidence>
<feature type="active site" description="Charge relay system" evidence="1">
    <location>
        <position position="207"/>
    </location>
</feature>
<protein>
    <submittedName>
        <fullName evidence="4">Alpha/beta fold hydrolase</fullName>
    </submittedName>
</protein>
<evidence type="ECO:0000259" key="3">
    <source>
        <dbReference type="Pfam" id="PF12146"/>
    </source>
</evidence>
<feature type="domain" description="Serine aminopeptidase S33" evidence="3">
    <location>
        <begin position="70"/>
        <end position="210"/>
    </location>
</feature>
<dbReference type="SUPFAM" id="SSF53474">
    <property type="entry name" value="alpha/beta-Hydrolases"/>
    <property type="match status" value="1"/>
</dbReference>
<name>A0A7X2S884_9BACI</name>
<sequence length="236" mass="26667">MKGCLFIHGFTGAPDEVVPLAEFVKEHTKWDIRIPCLPGHDQPGALRGVAFQRWIECAENELADLLEACEEVYIAGFSMGGMIASYLATKYPVKKLVLLSAAAYYVNPRQVIKDIRLVIEDGMKGTLNENEVYLRYRKKITETPILSTLQFRKLVKYTKPRLPEITIPVLIVQGECDGIVPMKSAHYLYRTIGSKEKKLCFLPASTHLVCHGEDFEELAKETAAFLGIRQYETEKV</sequence>
<feature type="binding site" evidence="2">
    <location>
        <position position="10"/>
    </location>
    <ligand>
        <name>substrate</name>
    </ligand>
</feature>
<proteinExistence type="predicted"/>
<dbReference type="InterPro" id="IPR050471">
    <property type="entry name" value="AB_hydrolase"/>
</dbReference>
<evidence type="ECO:0000256" key="2">
    <source>
        <dbReference type="PIRSR" id="PIRSR017388-2"/>
    </source>
</evidence>
<dbReference type="PANTHER" id="PTHR43433">
    <property type="entry name" value="HYDROLASE, ALPHA/BETA FOLD FAMILY PROTEIN"/>
    <property type="match status" value="1"/>
</dbReference>
<gene>
    <name evidence="4" type="ORF">GKZ89_17400</name>
</gene>
<evidence type="ECO:0000313" key="5">
    <source>
        <dbReference type="Proteomes" id="UP000434639"/>
    </source>
</evidence>
<accession>A0A7X2S884</accession>
<feature type="active site" description="Nucleophile" evidence="1">
    <location>
        <position position="78"/>
    </location>
</feature>
<dbReference type="InterPro" id="IPR022742">
    <property type="entry name" value="Hydrolase_4"/>
</dbReference>
<dbReference type="GO" id="GO:0052689">
    <property type="term" value="F:carboxylic ester hydrolase activity"/>
    <property type="evidence" value="ECO:0007669"/>
    <property type="project" value="InterPro"/>
</dbReference>
<dbReference type="OrthoDB" id="9786110at2"/>
<dbReference type="AlphaFoldDB" id="A0A7X2S884"/>
<organism evidence="4 5">
    <name type="scientific">Metabacillus mangrovi</name>
    <dbReference type="NCBI Taxonomy" id="1491830"/>
    <lineage>
        <taxon>Bacteria</taxon>
        <taxon>Bacillati</taxon>
        <taxon>Bacillota</taxon>
        <taxon>Bacilli</taxon>
        <taxon>Bacillales</taxon>
        <taxon>Bacillaceae</taxon>
        <taxon>Metabacillus</taxon>
    </lineage>
</organism>
<dbReference type="InterPro" id="IPR012354">
    <property type="entry name" value="Esterase_lipase"/>
</dbReference>
<feature type="active site" description="Charge relay system" evidence="1">
    <location>
        <position position="177"/>
    </location>
</feature>
<dbReference type="EMBL" id="WMIB01000024">
    <property type="protein sequence ID" value="MTH55177.1"/>
    <property type="molecule type" value="Genomic_DNA"/>
</dbReference>
<dbReference type="Proteomes" id="UP000434639">
    <property type="component" value="Unassembled WGS sequence"/>
</dbReference>
<evidence type="ECO:0000313" key="4">
    <source>
        <dbReference type="EMBL" id="MTH55177.1"/>
    </source>
</evidence>
<dbReference type="RefSeq" id="WP_155113675.1">
    <property type="nucleotide sequence ID" value="NZ_WMIB01000024.1"/>
</dbReference>
<dbReference type="InterPro" id="IPR029058">
    <property type="entry name" value="AB_hydrolase_fold"/>
</dbReference>
<reference evidence="4 5" key="1">
    <citation type="journal article" date="2017" name="Int. J. Syst. Evol. Microbiol.">
        <title>Bacillus mangrovi sp. nov., isolated from a sediment sample from a mangrove forest.</title>
        <authorList>
            <person name="Gupta V."/>
            <person name="Singh P.K."/>
            <person name="Korpole S."/>
            <person name="Tanuku N.R.S."/>
            <person name="Pinnaka A.K."/>
        </authorList>
    </citation>
    <scope>NUCLEOTIDE SEQUENCE [LARGE SCALE GENOMIC DNA]</scope>
    <source>
        <strain evidence="4 5">KCTC 33872</strain>
    </source>
</reference>
<dbReference type="PANTHER" id="PTHR43433:SF5">
    <property type="entry name" value="AB HYDROLASE-1 DOMAIN-CONTAINING PROTEIN"/>
    <property type="match status" value="1"/>
</dbReference>